<dbReference type="Gene3D" id="3.40.190.150">
    <property type="entry name" value="Bordetella uptake gene, domain 1"/>
    <property type="match status" value="1"/>
</dbReference>
<dbReference type="PANTHER" id="PTHR42928">
    <property type="entry name" value="TRICARBOXYLATE-BINDING PROTEIN"/>
    <property type="match status" value="1"/>
</dbReference>
<dbReference type="InterPro" id="IPR042100">
    <property type="entry name" value="Bug_dom1"/>
</dbReference>
<keyword evidence="3" id="KW-1185">Reference proteome</keyword>
<comment type="similarity">
    <text evidence="1">Belongs to the UPF0065 (bug) family.</text>
</comment>
<dbReference type="RefSeq" id="WP_378385140.1">
    <property type="nucleotide sequence ID" value="NZ_JBHLWM010000001.1"/>
</dbReference>
<name>A0ABV6EP95_9BRAD</name>
<gene>
    <name evidence="2" type="ORF">ACFFJ6_05425</name>
</gene>
<organism evidence="2 3">
    <name type="scientific">Rhodopseudomonas telluris</name>
    <dbReference type="NCBI Taxonomy" id="644215"/>
    <lineage>
        <taxon>Bacteria</taxon>
        <taxon>Pseudomonadati</taxon>
        <taxon>Pseudomonadota</taxon>
        <taxon>Alphaproteobacteria</taxon>
        <taxon>Hyphomicrobiales</taxon>
        <taxon>Nitrobacteraceae</taxon>
        <taxon>Rhodopseudomonas</taxon>
    </lineage>
</organism>
<protein>
    <submittedName>
        <fullName evidence="2">Tripartite tricarboxylate transporter substrate-binding protein</fullName>
    </submittedName>
</protein>
<proteinExistence type="inferred from homology"/>
<evidence type="ECO:0000313" key="3">
    <source>
        <dbReference type="Proteomes" id="UP001589775"/>
    </source>
</evidence>
<dbReference type="InterPro" id="IPR005064">
    <property type="entry name" value="BUG"/>
</dbReference>
<dbReference type="SUPFAM" id="SSF53850">
    <property type="entry name" value="Periplasmic binding protein-like II"/>
    <property type="match status" value="1"/>
</dbReference>
<reference evidence="2 3" key="1">
    <citation type="submission" date="2024-09" db="EMBL/GenBank/DDBJ databases">
        <authorList>
            <person name="Sun Q."/>
            <person name="Mori K."/>
        </authorList>
    </citation>
    <scope>NUCLEOTIDE SEQUENCE [LARGE SCALE GENOMIC DNA]</scope>
    <source>
        <strain evidence="2 3">KCTC 23279</strain>
    </source>
</reference>
<dbReference type="Gene3D" id="3.40.190.10">
    <property type="entry name" value="Periplasmic binding protein-like II"/>
    <property type="match status" value="1"/>
</dbReference>
<accession>A0ABV6EP95</accession>
<dbReference type="Pfam" id="PF03401">
    <property type="entry name" value="TctC"/>
    <property type="match status" value="1"/>
</dbReference>
<dbReference type="EMBL" id="JBHLWM010000001">
    <property type="protein sequence ID" value="MFC0239895.1"/>
    <property type="molecule type" value="Genomic_DNA"/>
</dbReference>
<evidence type="ECO:0000313" key="2">
    <source>
        <dbReference type="EMBL" id="MFC0239895.1"/>
    </source>
</evidence>
<dbReference type="PANTHER" id="PTHR42928:SF5">
    <property type="entry name" value="BLR1237 PROTEIN"/>
    <property type="match status" value="1"/>
</dbReference>
<comment type="caution">
    <text evidence="2">The sequence shown here is derived from an EMBL/GenBank/DDBJ whole genome shotgun (WGS) entry which is preliminary data.</text>
</comment>
<evidence type="ECO:0000256" key="1">
    <source>
        <dbReference type="ARBA" id="ARBA00006987"/>
    </source>
</evidence>
<dbReference type="Proteomes" id="UP001589775">
    <property type="component" value="Unassembled WGS sequence"/>
</dbReference>
<sequence length="356" mass="37780">MKQIRASAAAFRPTSRVDNMVRWLRCTLLWLRCTVLCLLAAPLTVSPGFAAYPTRAITVIVPFATGGPSDTVARIIGGHLSMTLGQQLIIENVVGSGGATAAIRAMRAPADGYTLIMGQMGTHGSAPAVHPNLPYNPAKDFAPVGLVLEIPVVVIARNPLPVHTVAELISHVRTHPDTTMGHAGAGSISHAACTLLEATTHVHATAKPFQGSGPGLQAMLEGRVDYMCDQIVNSIDRIRAGEVRALVIAADRRSPALPDVPTAAEAGIPAFDVSAWQALFAPKNTPPELIERLATALDQALDDPTVRQELTALAGTIPAPDERGPAALRRLVDDEIARWKKHLKPALARDDERMAP</sequence>